<reference evidence="3 4" key="1">
    <citation type="submission" date="2016-05" db="EMBL/GenBank/DDBJ databases">
        <authorList>
            <person name="Lavstsen T."/>
            <person name="Jespersen J.S."/>
        </authorList>
    </citation>
    <scope>NUCLEOTIDE SEQUENCE [LARGE SCALE GENOMIC DNA]</scope>
    <source>
        <strain evidence="3 4">B7-9</strain>
    </source>
</reference>
<dbReference type="PANTHER" id="PTHR33498:SF1">
    <property type="entry name" value="TRANSPOSASE FOR INSERTION SEQUENCE ELEMENT IS1557"/>
    <property type="match status" value="1"/>
</dbReference>
<dbReference type="OrthoDB" id="165122at2"/>
<organism evidence="3 4">
    <name type="scientific">Candidatus Chloroploca asiatica</name>
    <dbReference type="NCBI Taxonomy" id="1506545"/>
    <lineage>
        <taxon>Bacteria</taxon>
        <taxon>Bacillati</taxon>
        <taxon>Chloroflexota</taxon>
        <taxon>Chloroflexia</taxon>
        <taxon>Chloroflexales</taxon>
        <taxon>Chloroflexineae</taxon>
        <taxon>Oscillochloridaceae</taxon>
        <taxon>Candidatus Chloroploca</taxon>
    </lineage>
</organism>
<gene>
    <name evidence="3" type="ORF">A9Q02_21035</name>
</gene>
<dbReference type="Pfam" id="PF01610">
    <property type="entry name" value="DDE_Tnp_ISL3"/>
    <property type="match status" value="1"/>
</dbReference>
<evidence type="ECO:0000313" key="3">
    <source>
        <dbReference type="EMBL" id="PDW01366.1"/>
    </source>
</evidence>
<proteinExistence type="predicted"/>
<accession>A0A2H3LCD7</accession>
<feature type="region of interest" description="Disordered" evidence="1">
    <location>
        <begin position="30"/>
        <end position="60"/>
    </location>
</feature>
<name>A0A2H3LCD7_9CHLR</name>
<evidence type="ECO:0000313" key="4">
    <source>
        <dbReference type="Proteomes" id="UP000220922"/>
    </source>
</evidence>
<dbReference type="AlphaFoldDB" id="A0A2H3LCD7"/>
<feature type="domain" description="Transposase IS204/IS1001/IS1096/IS1165 DDE" evidence="2">
    <location>
        <begin position="63"/>
        <end position="186"/>
    </location>
</feature>
<evidence type="ECO:0000259" key="2">
    <source>
        <dbReference type="Pfam" id="PF01610"/>
    </source>
</evidence>
<dbReference type="InterPro" id="IPR047951">
    <property type="entry name" value="Transpos_ISL3"/>
</dbReference>
<keyword evidence="4" id="KW-1185">Reference proteome</keyword>
<evidence type="ECO:0000256" key="1">
    <source>
        <dbReference type="SAM" id="MobiDB-lite"/>
    </source>
</evidence>
<dbReference type="Proteomes" id="UP000220922">
    <property type="component" value="Unassembled WGS sequence"/>
</dbReference>
<dbReference type="PANTHER" id="PTHR33498">
    <property type="entry name" value="TRANSPOSASE FOR INSERTION SEQUENCE ELEMENT IS1557"/>
    <property type="match status" value="1"/>
</dbReference>
<protein>
    <recommendedName>
        <fullName evidence="2">Transposase IS204/IS1001/IS1096/IS1165 DDE domain-containing protein</fullName>
    </recommendedName>
</protein>
<sequence length="192" mass="21622">MQLWRELREQHGYRGSRALVSRWVAQHRHLVPQPDPNGPPRRGRGRPPASAPSPKPPAQRRLSARQAAWLLVRRPEKLTQEEQGIIERLCQQAPTVEVASDLAQEFIQMVRERTAAAFDGWLQRARASGIAELQSFVVGLERDQAAVVAALSSPSSNGQVEGQVNRLKLIKRSMYGRAKFDLLRRRVLARAS</sequence>
<dbReference type="EMBL" id="LYXE01000006">
    <property type="protein sequence ID" value="PDW01366.1"/>
    <property type="molecule type" value="Genomic_DNA"/>
</dbReference>
<dbReference type="RefSeq" id="WP_097650345.1">
    <property type="nucleotide sequence ID" value="NZ_LYXE01000006.1"/>
</dbReference>
<comment type="caution">
    <text evidence="3">The sequence shown here is derived from an EMBL/GenBank/DDBJ whole genome shotgun (WGS) entry which is preliminary data.</text>
</comment>
<dbReference type="InterPro" id="IPR002560">
    <property type="entry name" value="Transposase_DDE"/>
</dbReference>